<reference evidence="1 2" key="1">
    <citation type="submission" date="2018-11" db="EMBL/GenBank/DDBJ databases">
        <title>Genomic Encyclopedia of Type Strains, Phase IV (KMG-IV): sequencing the most valuable type-strain genomes for metagenomic binning, comparative biology and taxonomic classification.</title>
        <authorList>
            <person name="Goeker M."/>
        </authorList>
    </citation>
    <scope>NUCLEOTIDE SEQUENCE [LARGE SCALE GENOMIC DNA]</scope>
    <source>
        <strain evidence="1 2">DSM 29158</strain>
    </source>
</reference>
<accession>A0A3N5CAJ0</accession>
<dbReference type="RefSeq" id="WP_123808074.1">
    <property type="nucleotide sequence ID" value="NZ_RKRK01000003.1"/>
</dbReference>
<evidence type="ECO:0000313" key="2">
    <source>
        <dbReference type="Proteomes" id="UP000277108"/>
    </source>
</evidence>
<organism evidence="1 2">
    <name type="scientific">Abyssicoccus albus</name>
    <dbReference type="NCBI Taxonomy" id="1817405"/>
    <lineage>
        <taxon>Bacteria</taxon>
        <taxon>Bacillati</taxon>
        <taxon>Bacillota</taxon>
        <taxon>Bacilli</taxon>
        <taxon>Bacillales</taxon>
        <taxon>Abyssicoccaceae</taxon>
    </lineage>
</organism>
<dbReference type="AlphaFoldDB" id="A0A3N5CAJ0"/>
<gene>
    <name evidence="1" type="ORF">EDD62_1432</name>
</gene>
<name>A0A3N5CAJ0_9BACL</name>
<dbReference type="OrthoDB" id="1649489at2"/>
<evidence type="ECO:0000313" key="1">
    <source>
        <dbReference type="EMBL" id="RPF56772.1"/>
    </source>
</evidence>
<comment type="caution">
    <text evidence="1">The sequence shown here is derived from an EMBL/GenBank/DDBJ whole genome shotgun (WGS) entry which is preliminary data.</text>
</comment>
<proteinExistence type="predicted"/>
<keyword evidence="2" id="KW-1185">Reference proteome</keyword>
<dbReference type="Proteomes" id="UP000277108">
    <property type="component" value="Unassembled WGS sequence"/>
</dbReference>
<sequence length="176" mass="20866">MFLLKLSQYDVSHDVGLFETEEDIYSWLNKIESIEFHNDYRIQYSNLKPYEEIRWNDSIFILSKYMFSEDDGDIYADWYEIKILSEVDGLVDGQTKVSSYVVNNDEVKRYIDDLEALQQFLIKHFEKDQAQICGQGSEDGLYLLVNDEFICHLEGEVLNQWQQKSSEQQFIDQLLS</sequence>
<protein>
    <submittedName>
        <fullName evidence="1">Uncharacterized protein</fullName>
    </submittedName>
</protein>
<dbReference type="EMBL" id="RKRK01000003">
    <property type="protein sequence ID" value="RPF56772.1"/>
    <property type="molecule type" value="Genomic_DNA"/>
</dbReference>